<gene>
    <name evidence="10" type="ORF">C4F51_04540</name>
</gene>
<dbReference type="InterPro" id="IPR001189">
    <property type="entry name" value="Mn/Fe_SOD"/>
</dbReference>
<comment type="function">
    <text evidence="6">Destroys radicals which are normally produced within the cells and which are toxic to biological systems.</text>
</comment>
<proteinExistence type="inferred from homology"/>
<comment type="similarity">
    <text evidence="1 6">Belongs to the iron/manganese superoxide dismutase family.</text>
</comment>
<comment type="caution">
    <text evidence="10">The sequence shown here is derived from an EMBL/GenBank/DDBJ whole genome shotgun (WGS) entry which is preliminary data.</text>
</comment>
<keyword evidence="11" id="KW-1185">Reference proteome</keyword>
<dbReference type="PANTHER" id="PTHR43595">
    <property type="entry name" value="37S RIBOSOMAL PROTEIN S26, MITOCHONDRIAL"/>
    <property type="match status" value="1"/>
</dbReference>
<dbReference type="Pfam" id="PF02777">
    <property type="entry name" value="Sod_Fe_C"/>
    <property type="match status" value="1"/>
</dbReference>
<feature type="domain" description="Manganese/iron superoxide dismutase C-terminal" evidence="9">
    <location>
        <begin position="119"/>
        <end position="221"/>
    </location>
</feature>
<keyword evidence="4 6" id="KW-0560">Oxidoreductase</keyword>
<dbReference type="PRINTS" id="PR01703">
    <property type="entry name" value="MNSODISMTASE"/>
</dbReference>
<evidence type="ECO:0000256" key="6">
    <source>
        <dbReference type="RuleBase" id="RU000414"/>
    </source>
</evidence>
<dbReference type="Proteomes" id="UP000652567">
    <property type="component" value="Unassembled WGS sequence"/>
</dbReference>
<dbReference type="PROSITE" id="PS00088">
    <property type="entry name" value="SOD_MN"/>
    <property type="match status" value="1"/>
</dbReference>
<organism evidence="10 11">
    <name type="scientific">Cellvibrio polysaccharolyticus</name>
    <dbReference type="NCBI Taxonomy" id="2082724"/>
    <lineage>
        <taxon>Bacteria</taxon>
        <taxon>Pseudomonadati</taxon>
        <taxon>Pseudomonadota</taxon>
        <taxon>Gammaproteobacteria</taxon>
        <taxon>Cellvibrionales</taxon>
        <taxon>Cellvibrionaceae</taxon>
        <taxon>Cellvibrio</taxon>
    </lineage>
</organism>
<protein>
    <recommendedName>
        <fullName evidence="2 6">Superoxide dismutase</fullName>
        <ecNumber evidence="2 6">1.15.1.1</ecNumber>
    </recommendedName>
</protein>
<dbReference type="SUPFAM" id="SSF54719">
    <property type="entry name" value="Fe,Mn superoxide dismutase (SOD), C-terminal domain"/>
    <property type="match status" value="1"/>
</dbReference>
<dbReference type="Gene3D" id="1.10.287.990">
    <property type="entry name" value="Fe,Mn superoxide dismutase (SOD) domain"/>
    <property type="match status" value="1"/>
</dbReference>
<dbReference type="InterPro" id="IPR036314">
    <property type="entry name" value="SOD_C_sf"/>
</dbReference>
<sequence>MKLRHLVTAVVLSVTAFSVSAQTAPFKLDPLPYAANALEPVIDEATMKLHHGKHHQAYVDGLNKALEGNSSLQQATLETLVAKAGTHPAAIRNNAGGHWNHTFFWKSMAATDKVGKISPELSSAINSSFGSLDDFKAQFKQAGLSRFGSGWVWLVVDGQGKLVISSTPNQDNPLMDVADVKGTPILGNDVWEHAYYLKYNNRRADYLEGWWQVVDWKVISDRYAAARK</sequence>
<dbReference type="RefSeq" id="WP_193907546.1">
    <property type="nucleotide sequence ID" value="NZ_PRDL01000001.1"/>
</dbReference>
<dbReference type="FunFam" id="3.55.40.20:FF:000004">
    <property type="entry name" value="Superoxide dismutase [Fe]"/>
    <property type="match status" value="1"/>
</dbReference>
<accession>A0A928V191</accession>
<feature type="chain" id="PRO_5037356837" description="Superoxide dismutase" evidence="7">
    <location>
        <begin position="24"/>
        <end position="228"/>
    </location>
</feature>
<evidence type="ECO:0000313" key="10">
    <source>
        <dbReference type="EMBL" id="MBE8716452.1"/>
    </source>
</evidence>
<dbReference type="PIRSF" id="PIRSF000349">
    <property type="entry name" value="SODismutase"/>
    <property type="match status" value="1"/>
</dbReference>
<evidence type="ECO:0000256" key="7">
    <source>
        <dbReference type="SAM" id="SignalP"/>
    </source>
</evidence>
<dbReference type="InterPro" id="IPR036324">
    <property type="entry name" value="Mn/Fe_SOD_N_sf"/>
</dbReference>
<dbReference type="InterPro" id="IPR019831">
    <property type="entry name" value="Mn/Fe_SOD_N"/>
</dbReference>
<evidence type="ECO:0000259" key="9">
    <source>
        <dbReference type="Pfam" id="PF02777"/>
    </source>
</evidence>
<dbReference type="GO" id="GO:0046872">
    <property type="term" value="F:metal ion binding"/>
    <property type="evidence" value="ECO:0007669"/>
    <property type="project" value="UniProtKB-KW"/>
</dbReference>
<feature type="binding site" evidence="5">
    <location>
        <position position="101"/>
    </location>
    <ligand>
        <name>Mn(2+)</name>
        <dbReference type="ChEBI" id="CHEBI:29035"/>
    </ligand>
</feature>
<feature type="binding site" evidence="5">
    <location>
        <position position="189"/>
    </location>
    <ligand>
        <name>Mn(2+)</name>
        <dbReference type="ChEBI" id="CHEBI:29035"/>
    </ligand>
</feature>
<dbReference type="GO" id="GO:0004784">
    <property type="term" value="F:superoxide dismutase activity"/>
    <property type="evidence" value="ECO:0007669"/>
    <property type="project" value="UniProtKB-EC"/>
</dbReference>
<dbReference type="EMBL" id="PRDL01000001">
    <property type="protein sequence ID" value="MBE8716452.1"/>
    <property type="molecule type" value="Genomic_DNA"/>
</dbReference>
<evidence type="ECO:0000256" key="5">
    <source>
        <dbReference type="PIRSR" id="PIRSR000349-1"/>
    </source>
</evidence>
<comment type="catalytic activity">
    <reaction evidence="6">
        <text>2 superoxide + 2 H(+) = H2O2 + O2</text>
        <dbReference type="Rhea" id="RHEA:20696"/>
        <dbReference type="ChEBI" id="CHEBI:15378"/>
        <dbReference type="ChEBI" id="CHEBI:15379"/>
        <dbReference type="ChEBI" id="CHEBI:16240"/>
        <dbReference type="ChEBI" id="CHEBI:18421"/>
        <dbReference type="EC" id="1.15.1.1"/>
    </reaction>
</comment>
<feature type="binding site" evidence="5">
    <location>
        <position position="50"/>
    </location>
    <ligand>
        <name>Mn(2+)</name>
        <dbReference type="ChEBI" id="CHEBI:29035"/>
    </ligand>
</feature>
<dbReference type="FunFam" id="1.10.287.990:FF:000001">
    <property type="entry name" value="Superoxide dismutase"/>
    <property type="match status" value="1"/>
</dbReference>
<dbReference type="InterPro" id="IPR019832">
    <property type="entry name" value="Mn/Fe_SOD_C"/>
</dbReference>
<feature type="binding site" evidence="5">
    <location>
        <position position="193"/>
    </location>
    <ligand>
        <name>Mn(2+)</name>
        <dbReference type="ChEBI" id="CHEBI:29035"/>
    </ligand>
</feature>
<dbReference type="GO" id="GO:0005737">
    <property type="term" value="C:cytoplasm"/>
    <property type="evidence" value="ECO:0007669"/>
    <property type="project" value="TreeGrafter"/>
</dbReference>
<keyword evidence="7" id="KW-0732">Signal</keyword>
<dbReference type="InterPro" id="IPR019833">
    <property type="entry name" value="Mn/Fe_SOD_BS"/>
</dbReference>
<evidence type="ECO:0000256" key="2">
    <source>
        <dbReference type="ARBA" id="ARBA00012682"/>
    </source>
</evidence>
<evidence type="ECO:0000313" key="11">
    <source>
        <dbReference type="Proteomes" id="UP000652567"/>
    </source>
</evidence>
<evidence type="ECO:0000256" key="3">
    <source>
        <dbReference type="ARBA" id="ARBA00022723"/>
    </source>
</evidence>
<dbReference type="AlphaFoldDB" id="A0A928V191"/>
<name>A0A928V191_9GAMM</name>
<keyword evidence="3 5" id="KW-0479">Metal-binding</keyword>
<dbReference type="EC" id="1.15.1.1" evidence="2 6"/>
<evidence type="ECO:0000256" key="4">
    <source>
        <dbReference type="ARBA" id="ARBA00023002"/>
    </source>
</evidence>
<reference evidence="10" key="1">
    <citation type="submission" date="2018-07" db="EMBL/GenBank/DDBJ databases">
        <title>Genome assembly of strain Ka43.</title>
        <authorList>
            <person name="Kukolya J."/>
            <person name="Nagy I."/>
            <person name="Horvath B."/>
            <person name="Toth A."/>
        </authorList>
    </citation>
    <scope>NUCLEOTIDE SEQUENCE</scope>
    <source>
        <strain evidence="10">KB43</strain>
    </source>
</reference>
<evidence type="ECO:0000259" key="8">
    <source>
        <dbReference type="Pfam" id="PF00081"/>
    </source>
</evidence>
<dbReference type="SUPFAM" id="SSF46609">
    <property type="entry name" value="Fe,Mn superoxide dismutase (SOD), N-terminal domain"/>
    <property type="match status" value="1"/>
</dbReference>
<feature type="domain" description="Manganese/iron superoxide dismutase N-terminal" evidence="8">
    <location>
        <begin position="26"/>
        <end position="109"/>
    </location>
</feature>
<dbReference type="Pfam" id="PF00081">
    <property type="entry name" value="Sod_Fe_N"/>
    <property type="match status" value="1"/>
</dbReference>
<evidence type="ECO:0000256" key="1">
    <source>
        <dbReference type="ARBA" id="ARBA00008714"/>
    </source>
</evidence>
<dbReference type="Gene3D" id="3.55.40.20">
    <property type="entry name" value="Iron/manganese superoxide dismutase, C-terminal domain"/>
    <property type="match status" value="1"/>
</dbReference>
<dbReference type="PANTHER" id="PTHR43595:SF2">
    <property type="entry name" value="SMALL RIBOSOMAL SUBUNIT PROTEIN MS42"/>
    <property type="match status" value="1"/>
</dbReference>
<feature type="signal peptide" evidence="7">
    <location>
        <begin position="1"/>
        <end position="23"/>
    </location>
</feature>